<protein>
    <recommendedName>
        <fullName evidence="8">Myosin motor domain-containing protein</fullName>
    </recommendedName>
</protein>
<keyword evidence="1 6" id="KW-0547">Nucleotide-binding</keyword>
<feature type="region of interest" description="Disordered" evidence="7">
    <location>
        <begin position="1095"/>
        <end position="1147"/>
    </location>
</feature>
<dbReference type="InterPro" id="IPR001609">
    <property type="entry name" value="Myosin_head_motor_dom-like"/>
</dbReference>
<evidence type="ECO:0000259" key="8">
    <source>
        <dbReference type="PROSITE" id="PS51456"/>
    </source>
</evidence>
<feature type="region of interest" description="Disordered" evidence="7">
    <location>
        <begin position="1"/>
        <end position="22"/>
    </location>
</feature>
<dbReference type="AlphaFoldDB" id="A0A7S4GLS8"/>
<feature type="domain" description="Myosin motor" evidence="8">
    <location>
        <begin position="68"/>
        <end position="771"/>
    </location>
</feature>
<organism evidence="9">
    <name type="scientific">Oxyrrhis marina</name>
    <name type="common">Dinoflagellate</name>
    <dbReference type="NCBI Taxonomy" id="2969"/>
    <lineage>
        <taxon>Eukaryota</taxon>
        <taxon>Sar</taxon>
        <taxon>Alveolata</taxon>
        <taxon>Dinophyceae</taxon>
        <taxon>Oxyrrhinales</taxon>
        <taxon>Oxyrrhinaceae</taxon>
        <taxon>Oxyrrhis</taxon>
    </lineage>
</organism>
<dbReference type="GO" id="GO:0005737">
    <property type="term" value="C:cytoplasm"/>
    <property type="evidence" value="ECO:0007669"/>
    <property type="project" value="TreeGrafter"/>
</dbReference>
<evidence type="ECO:0000256" key="6">
    <source>
        <dbReference type="PROSITE-ProRule" id="PRU00782"/>
    </source>
</evidence>
<dbReference type="GO" id="GO:0016020">
    <property type="term" value="C:membrane"/>
    <property type="evidence" value="ECO:0007669"/>
    <property type="project" value="TreeGrafter"/>
</dbReference>
<feature type="compositionally biased region" description="Low complexity" evidence="7">
    <location>
        <begin position="7"/>
        <end position="22"/>
    </location>
</feature>
<dbReference type="GO" id="GO:0007015">
    <property type="term" value="P:actin filament organization"/>
    <property type="evidence" value="ECO:0007669"/>
    <property type="project" value="TreeGrafter"/>
</dbReference>
<keyword evidence="5 6" id="KW-0009">Actin-binding</keyword>
<dbReference type="Gene3D" id="1.20.58.530">
    <property type="match status" value="1"/>
</dbReference>
<dbReference type="Gene3D" id="1.20.5.4820">
    <property type="match status" value="1"/>
</dbReference>
<accession>A0A7S4GLS8</accession>
<evidence type="ECO:0000256" key="2">
    <source>
        <dbReference type="ARBA" id="ARBA00022840"/>
    </source>
</evidence>
<dbReference type="PANTHER" id="PTHR13140:SF845">
    <property type="entry name" value="MYOSIN-LIKE PROTEIN"/>
    <property type="match status" value="1"/>
</dbReference>
<dbReference type="PROSITE" id="PS50096">
    <property type="entry name" value="IQ"/>
    <property type="match status" value="1"/>
</dbReference>
<dbReference type="Gene3D" id="1.20.120.720">
    <property type="entry name" value="Myosin VI head, motor domain, U50 subdomain"/>
    <property type="match status" value="1"/>
</dbReference>
<dbReference type="PRINTS" id="PR00193">
    <property type="entry name" value="MYOSINHEAVY"/>
</dbReference>
<evidence type="ECO:0000256" key="3">
    <source>
        <dbReference type="ARBA" id="ARBA00023123"/>
    </source>
</evidence>
<dbReference type="CDD" id="cd00124">
    <property type="entry name" value="MYSc"/>
    <property type="match status" value="1"/>
</dbReference>
<keyword evidence="4 6" id="KW-0505">Motor protein</keyword>
<dbReference type="InterPro" id="IPR036961">
    <property type="entry name" value="Kinesin_motor_dom_sf"/>
</dbReference>
<dbReference type="PROSITE" id="PS51456">
    <property type="entry name" value="MYOSIN_MOTOR"/>
    <property type="match status" value="1"/>
</dbReference>
<dbReference type="GO" id="GO:0005524">
    <property type="term" value="F:ATP binding"/>
    <property type="evidence" value="ECO:0007669"/>
    <property type="project" value="UniProtKB-UniRule"/>
</dbReference>
<dbReference type="GO" id="GO:0051015">
    <property type="term" value="F:actin filament binding"/>
    <property type="evidence" value="ECO:0007669"/>
    <property type="project" value="TreeGrafter"/>
</dbReference>
<reference evidence="9" key="1">
    <citation type="submission" date="2021-01" db="EMBL/GenBank/DDBJ databases">
        <authorList>
            <person name="Corre E."/>
            <person name="Pelletier E."/>
            <person name="Niang G."/>
            <person name="Scheremetjew M."/>
            <person name="Finn R."/>
            <person name="Kale V."/>
            <person name="Holt S."/>
            <person name="Cochrane G."/>
            <person name="Meng A."/>
            <person name="Brown T."/>
            <person name="Cohen L."/>
        </authorList>
    </citation>
    <scope>NUCLEOTIDE SEQUENCE</scope>
    <source>
        <strain evidence="9">LB1974</strain>
    </source>
</reference>
<feature type="region of interest" description="Actin-binding" evidence="6">
    <location>
        <begin position="634"/>
        <end position="656"/>
    </location>
</feature>
<dbReference type="SUPFAM" id="SSF52540">
    <property type="entry name" value="P-loop containing nucleoside triphosphate hydrolases"/>
    <property type="match status" value="1"/>
</dbReference>
<feature type="compositionally biased region" description="Polar residues" evidence="7">
    <location>
        <begin position="989"/>
        <end position="1008"/>
    </location>
</feature>
<dbReference type="SMART" id="SM00242">
    <property type="entry name" value="MYSc"/>
    <property type="match status" value="1"/>
</dbReference>
<keyword evidence="2 6" id="KW-0067">ATP-binding</keyword>
<evidence type="ECO:0000256" key="5">
    <source>
        <dbReference type="ARBA" id="ARBA00023203"/>
    </source>
</evidence>
<comment type="similarity">
    <text evidence="6">Belongs to the TRAFAC class myosin-kinesin ATPase superfamily. Myosin family.</text>
</comment>
<proteinExistence type="inferred from homology"/>
<feature type="binding site" evidence="6">
    <location>
        <begin position="166"/>
        <end position="173"/>
    </location>
    <ligand>
        <name>ATP</name>
        <dbReference type="ChEBI" id="CHEBI:30616"/>
    </ligand>
</feature>
<evidence type="ECO:0000256" key="1">
    <source>
        <dbReference type="ARBA" id="ARBA00022741"/>
    </source>
</evidence>
<dbReference type="Gene3D" id="3.40.850.10">
    <property type="entry name" value="Kinesin motor domain"/>
    <property type="match status" value="1"/>
</dbReference>
<dbReference type="GO" id="GO:0016459">
    <property type="term" value="C:myosin complex"/>
    <property type="evidence" value="ECO:0007669"/>
    <property type="project" value="UniProtKB-KW"/>
</dbReference>
<dbReference type="InterPro" id="IPR027417">
    <property type="entry name" value="P-loop_NTPase"/>
</dbReference>
<evidence type="ECO:0000256" key="4">
    <source>
        <dbReference type="ARBA" id="ARBA00023175"/>
    </source>
</evidence>
<dbReference type="PANTHER" id="PTHR13140">
    <property type="entry name" value="MYOSIN"/>
    <property type="match status" value="1"/>
</dbReference>
<evidence type="ECO:0000256" key="7">
    <source>
        <dbReference type="SAM" id="MobiDB-lite"/>
    </source>
</evidence>
<dbReference type="Gene3D" id="1.10.10.820">
    <property type="match status" value="1"/>
</dbReference>
<feature type="compositionally biased region" description="Basic and acidic residues" evidence="7">
    <location>
        <begin position="972"/>
        <end position="987"/>
    </location>
</feature>
<evidence type="ECO:0000313" key="9">
    <source>
        <dbReference type="EMBL" id="CAE0840778.1"/>
    </source>
</evidence>
<feature type="region of interest" description="Disordered" evidence="7">
    <location>
        <begin position="907"/>
        <end position="1024"/>
    </location>
</feature>
<dbReference type="EMBL" id="HBJB01000781">
    <property type="protein sequence ID" value="CAE0840778.1"/>
    <property type="molecule type" value="Transcribed_RNA"/>
</dbReference>
<name>A0A7S4GLS8_OXYMA</name>
<sequence length="1147" mass="125253">MSPAPPRVAEAPPAEGAMPGGTPVWVGVPTGEVFVPGQVVTEEPLVVRVGQDQVVGPKQVRRAVTHGMGAQDACALTQLNDACLLKNLEQRFCDPECPGGMYTWVGPVLAAVNPYEALPIYGADTIAAFRRAKTATQSAPHPFAVAAQAHRQLLRSGRKQGILISGESGAGKTETAKHVMKYLAADSEAGVEKKLLGVNPILEGFGNAKTLRNDNSSRFGKLLRLHFQQKSLTGASVETYLLARSRVTQVPAQERNYHAFYALCNGLSKEDPLTEQLWVHPAENFRYLVPPEEPDGQLYMEDSTFLQSIRDALSSLGVTPEQEQEIFRAVMAVLWLGNVEFEETGQGCALVESSRGALERAASLLGVAADEGVEAAEVLLALLTEVKVLDRTRRLSKAKAEAQRDAVARAVYVTLFDGIVTLINDKLGSAAVSSDSDIGVLDIFGFENMPTNSFEQLCINYANEKLHQFFLQQVIVQEQAEYRHEGIAFREVTPQDNSAVIDLLAAEAGVFDLLNSITGDSMRLAQLDGQSRQNNDHFSTKVHELGGKTAGLISLPRSHNRRPCRKEQVFCVAHTAESVVYTADGFVEKNKDDDATVAEVLLRSSHPLLRRDPASGGNRGRTSRCIAGKFQRQVDALMAELAESSCHYIRCVKPNEQRAAGVFDAGKVYQQLKVGGMFELLVLMSLSYPTRIPYSDLFARYGPLLHDDALSVLGDGAPAERLLVTIILSLLQQGKFEQVGVDALQLEDFAMGTSKVFFRPQKMEPVESLREICAGNPQAAAEVAQVIAAEIRRRRILRVKAAFRACVLLGRRARALRSLATVARQLRVVTRVRSVASRWVRRAVEPLRRRRAAAVTVHAALRSFSARRTLERLRREARAGRVIRAAVLVFLARRRLAALRRARSAAGAAQGEAGVSSNNTAAPPSAGTPRRVPTPRPDPEETDDEESENTEDKKLTAQEEIEAQVAAARQRAMADKLRSAEARRRASADTSPGKATTTQRCGSGSTAPRSKRMRMQSPYDEKENERRMINEGIDFSRGLAGMKPFSSAASDRSSHTSRSSSISRVLRFSCMTDDGDDGVDDAPQVVFTRPTGMRWPAAYRTGPRNQRRLTMGPRDAPAECSSPVKRKCGVPQGGGKRSKIPRIAMSG</sequence>
<dbReference type="Pfam" id="PF00063">
    <property type="entry name" value="Myosin_head"/>
    <property type="match status" value="1"/>
</dbReference>
<feature type="compositionally biased region" description="Acidic residues" evidence="7">
    <location>
        <begin position="940"/>
        <end position="949"/>
    </location>
</feature>
<dbReference type="GO" id="GO:0000146">
    <property type="term" value="F:microfilament motor activity"/>
    <property type="evidence" value="ECO:0007669"/>
    <property type="project" value="TreeGrafter"/>
</dbReference>
<gene>
    <name evidence="9" type="ORF">OMAR00294_LOCUS681</name>
</gene>
<keyword evidence="3 6" id="KW-0518">Myosin</keyword>